<evidence type="ECO:0000256" key="1">
    <source>
        <dbReference type="SAM" id="MobiDB-lite"/>
    </source>
</evidence>
<dbReference type="EMBL" id="RAZS01000008">
    <property type="protein sequence ID" value="RKN16664.1"/>
    <property type="molecule type" value="Genomic_DNA"/>
</dbReference>
<sequence length="209" mass="21818">MCLYTVWQLDDRDDDWAEIEPRGGFASRLARQLVIVYSRHGETILDLDGDNHLHAAAVATGRSYLTGIEATGAVGLDHSDQPVGLVTLRWPRTADLSPAGSGGGRLFSAGRLPVSDDACVIATIRSGSPTGSDQAGGDHARSLCAVAEAAGLTPVLRIVAIGSPGDGDRLRYYATEAEATYAATQATTAPIPPGTARRPPGLRATRKSA</sequence>
<organism evidence="2 3">
    <name type="scientific">Micromonospora musae</name>
    <dbReference type="NCBI Taxonomy" id="1894970"/>
    <lineage>
        <taxon>Bacteria</taxon>
        <taxon>Bacillati</taxon>
        <taxon>Actinomycetota</taxon>
        <taxon>Actinomycetes</taxon>
        <taxon>Micromonosporales</taxon>
        <taxon>Micromonosporaceae</taxon>
        <taxon>Micromonospora</taxon>
    </lineage>
</organism>
<dbReference type="Proteomes" id="UP000271548">
    <property type="component" value="Unassembled WGS sequence"/>
</dbReference>
<comment type="caution">
    <text evidence="2">The sequence shown here is derived from an EMBL/GenBank/DDBJ whole genome shotgun (WGS) entry which is preliminary data.</text>
</comment>
<reference evidence="2 3" key="1">
    <citation type="submission" date="2018-09" db="EMBL/GenBank/DDBJ databases">
        <title>Micromonospora sp. nov. MS1-9, isolated from a root of Musa sp.</title>
        <authorList>
            <person name="Kuncharoen N."/>
            <person name="Kudo T."/>
            <person name="Ohkuma M."/>
            <person name="Yuki M."/>
            <person name="Tanasupawat S."/>
        </authorList>
    </citation>
    <scope>NUCLEOTIDE SEQUENCE [LARGE SCALE GENOMIC DNA]</scope>
    <source>
        <strain evidence="2 3">NGC1-4</strain>
    </source>
</reference>
<accession>A0ABX9R0Y6</accession>
<evidence type="ECO:0000313" key="3">
    <source>
        <dbReference type="Proteomes" id="UP000271548"/>
    </source>
</evidence>
<gene>
    <name evidence="2" type="ORF">D7147_23240</name>
</gene>
<feature type="region of interest" description="Disordered" evidence="1">
    <location>
        <begin position="184"/>
        <end position="209"/>
    </location>
</feature>
<evidence type="ECO:0000313" key="2">
    <source>
        <dbReference type="EMBL" id="RKN16664.1"/>
    </source>
</evidence>
<keyword evidence="3" id="KW-1185">Reference proteome</keyword>
<feature type="compositionally biased region" description="Low complexity" evidence="1">
    <location>
        <begin position="184"/>
        <end position="201"/>
    </location>
</feature>
<name>A0ABX9R0Y6_9ACTN</name>
<protein>
    <submittedName>
        <fullName evidence="2">Uncharacterized protein</fullName>
    </submittedName>
</protein>
<proteinExistence type="predicted"/>